<dbReference type="InterPro" id="IPR010679">
    <property type="entry name" value="DUF1254"/>
</dbReference>
<accession>A0ABZ2UCI4</accession>
<dbReference type="Gene3D" id="1.10.3360.10">
    <property type="entry name" value="VPA0735-like domain"/>
    <property type="match status" value="1"/>
</dbReference>
<evidence type="ECO:0000313" key="4">
    <source>
        <dbReference type="EMBL" id="WYZ19182.1"/>
    </source>
</evidence>
<dbReference type="Pfam" id="PF06742">
    <property type="entry name" value="DUF1214"/>
    <property type="match status" value="1"/>
</dbReference>
<sequence>MKKSILILVLLSIIGCTNSKKEDNTSNTEPANIKGFGNNSNGWIGTETVRSRLGDFEFKNGYPTSESVKKLNEALVYNRAIEVYLDQIHGVSWYAVWKGVAKAGAGKTNQLVIWETLMDAETLLLTGNSETVYGLASIDLKRDGAVVVEVPAMMLGGFSDIWQSEIANIGPTGMDKGKGGKYILLPPDYKGTIPAGYMVLKSTTYKVVFGVRGFQQDGKTDKAVALMKTAKIYPLSKVSNPPVMEFTNGSGKAINTIFSDNSSFFTDLNEIIQTEPDNKLQTNEKFLLASIGIEKGKPFKLDANRKNLLNDAAQTASALARVKSFASDEPERLVYTDRRWEWAFVGGSATWDSQGYVNTDRRAAFAYIAIGMSPAMVLKIVGGGSQYLCTPRAADGEFLDGSKNYKLHIPSNIPVKNFWSVVAYDSESRSMIRNGRPFPTVSQYTGPKSNSDGSIDVYFGPELPKGQEKNWIKTVKGKGYFVLVRFYGPLDPFFDKTWKLDDIIEMK</sequence>
<feature type="signal peptide" evidence="1">
    <location>
        <begin position="1"/>
        <end position="21"/>
    </location>
</feature>
<dbReference type="Proteomes" id="UP001623852">
    <property type="component" value="Chromosome"/>
</dbReference>
<keyword evidence="5" id="KW-1185">Reference proteome</keyword>
<evidence type="ECO:0000259" key="3">
    <source>
        <dbReference type="Pfam" id="PF06863"/>
    </source>
</evidence>
<dbReference type="Gene3D" id="2.60.40.1610">
    <property type="entry name" value="Domain of unknown function DUF1254"/>
    <property type="match status" value="1"/>
</dbReference>
<dbReference type="PANTHER" id="PTHR36509">
    <property type="entry name" value="BLL3101 PROTEIN"/>
    <property type="match status" value="1"/>
</dbReference>
<proteinExistence type="predicted"/>
<protein>
    <submittedName>
        <fullName evidence="4">DUF1254 domain-containing protein</fullName>
    </submittedName>
</protein>
<dbReference type="SUPFAM" id="SSF160935">
    <property type="entry name" value="VPA0735-like"/>
    <property type="match status" value="1"/>
</dbReference>
<dbReference type="InterPro" id="IPR037050">
    <property type="entry name" value="DUF1254_sf"/>
</dbReference>
<feature type="domain" description="DUF1254" evidence="3">
    <location>
        <begin position="109"/>
        <end position="234"/>
    </location>
</feature>
<dbReference type="EMBL" id="CP150845">
    <property type="protein sequence ID" value="WYZ19182.1"/>
    <property type="molecule type" value="Genomic_DNA"/>
</dbReference>
<evidence type="ECO:0000256" key="1">
    <source>
        <dbReference type="SAM" id="SignalP"/>
    </source>
</evidence>
<keyword evidence="1" id="KW-0732">Signal</keyword>
<evidence type="ECO:0000259" key="2">
    <source>
        <dbReference type="Pfam" id="PF06742"/>
    </source>
</evidence>
<dbReference type="InterPro" id="IPR037049">
    <property type="entry name" value="DUF1214_C_sf"/>
</dbReference>
<name>A0ABZ2UCI4_9FLAO</name>
<dbReference type="Pfam" id="PF06863">
    <property type="entry name" value="DUF1254"/>
    <property type="match status" value="1"/>
</dbReference>
<organism evidence="4 5">
    <name type="scientific">Flavobacterium soyae</name>
    <dbReference type="NCBI Taxonomy" id="2903098"/>
    <lineage>
        <taxon>Bacteria</taxon>
        <taxon>Pseudomonadati</taxon>
        <taxon>Bacteroidota</taxon>
        <taxon>Flavobacteriia</taxon>
        <taxon>Flavobacteriales</taxon>
        <taxon>Flavobacteriaceae</taxon>
        <taxon>Flavobacterium</taxon>
    </lineage>
</organism>
<gene>
    <name evidence="4" type="ORF">AABD74_18680</name>
</gene>
<dbReference type="RefSeq" id="WP_406843892.1">
    <property type="nucleotide sequence ID" value="NZ_CP150845.1"/>
</dbReference>
<dbReference type="Gene3D" id="2.60.120.600">
    <property type="entry name" value="Domain of unknown function DUF1214, C-terminal domain"/>
    <property type="match status" value="1"/>
</dbReference>
<feature type="chain" id="PRO_5046489082" evidence="1">
    <location>
        <begin position="22"/>
        <end position="507"/>
    </location>
</feature>
<dbReference type="PANTHER" id="PTHR36509:SF3">
    <property type="entry name" value="SIGNAL PEPTIDE PROTEIN"/>
    <property type="match status" value="1"/>
</dbReference>
<feature type="domain" description="DUF1214" evidence="2">
    <location>
        <begin position="386"/>
        <end position="489"/>
    </location>
</feature>
<dbReference type="PROSITE" id="PS51257">
    <property type="entry name" value="PROKAR_LIPOPROTEIN"/>
    <property type="match status" value="1"/>
</dbReference>
<evidence type="ECO:0000313" key="5">
    <source>
        <dbReference type="Proteomes" id="UP001623852"/>
    </source>
</evidence>
<dbReference type="InterPro" id="IPR010621">
    <property type="entry name" value="DUF1214"/>
</dbReference>
<reference evidence="4 5" key="1">
    <citation type="submission" date="2024-03" db="EMBL/GenBank/DDBJ databases">
        <title>Flavobacterium soyae.</title>
        <authorList>
            <person name="Zheng W."/>
        </authorList>
    </citation>
    <scope>NUCLEOTIDE SEQUENCE [LARGE SCALE GENOMIC DNA]</scope>
    <source>
        <strain evidence="4 5">55</strain>
    </source>
</reference>